<dbReference type="Proteomes" id="UP000887013">
    <property type="component" value="Unassembled WGS sequence"/>
</dbReference>
<reference evidence="2" key="1">
    <citation type="submission" date="2020-08" db="EMBL/GenBank/DDBJ databases">
        <title>Multicomponent nature underlies the extraordinary mechanical properties of spider dragline silk.</title>
        <authorList>
            <person name="Kono N."/>
            <person name="Nakamura H."/>
            <person name="Mori M."/>
            <person name="Yoshida Y."/>
            <person name="Ohtoshi R."/>
            <person name="Malay A.D."/>
            <person name="Moran D.A.P."/>
            <person name="Tomita M."/>
            <person name="Numata K."/>
            <person name="Arakawa K."/>
        </authorList>
    </citation>
    <scope>NUCLEOTIDE SEQUENCE</scope>
</reference>
<dbReference type="AlphaFoldDB" id="A0A8X6PLD9"/>
<accession>A0A8X6PLD9</accession>
<evidence type="ECO:0000313" key="2">
    <source>
        <dbReference type="EMBL" id="GFT77368.1"/>
    </source>
</evidence>
<proteinExistence type="predicted"/>
<gene>
    <name evidence="2" type="ORF">NPIL_425811</name>
</gene>
<sequence length="68" mass="7382">MCKPAAWRVFRGLDGGNADRKFGTTRLPWPFGCLGESRLLVPRFNNSRALGTGSKNLSRGDVSSQGLT</sequence>
<keyword evidence="3" id="KW-1185">Reference proteome</keyword>
<name>A0A8X6PLD9_NEPPI</name>
<feature type="region of interest" description="Disordered" evidence="1">
    <location>
        <begin position="48"/>
        <end position="68"/>
    </location>
</feature>
<comment type="caution">
    <text evidence="2">The sequence shown here is derived from an EMBL/GenBank/DDBJ whole genome shotgun (WGS) entry which is preliminary data.</text>
</comment>
<organism evidence="2 3">
    <name type="scientific">Nephila pilipes</name>
    <name type="common">Giant wood spider</name>
    <name type="synonym">Nephila maculata</name>
    <dbReference type="NCBI Taxonomy" id="299642"/>
    <lineage>
        <taxon>Eukaryota</taxon>
        <taxon>Metazoa</taxon>
        <taxon>Ecdysozoa</taxon>
        <taxon>Arthropoda</taxon>
        <taxon>Chelicerata</taxon>
        <taxon>Arachnida</taxon>
        <taxon>Araneae</taxon>
        <taxon>Araneomorphae</taxon>
        <taxon>Entelegynae</taxon>
        <taxon>Araneoidea</taxon>
        <taxon>Nephilidae</taxon>
        <taxon>Nephila</taxon>
    </lineage>
</organism>
<evidence type="ECO:0000313" key="3">
    <source>
        <dbReference type="Proteomes" id="UP000887013"/>
    </source>
</evidence>
<protein>
    <submittedName>
        <fullName evidence="2">Uncharacterized protein</fullName>
    </submittedName>
</protein>
<evidence type="ECO:0000256" key="1">
    <source>
        <dbReference type="SAM" id="MobiDB-lite"/>
    </source>
</evidence>
<dbReference type="EMBL" id="BMAW01071291">
    <property type="protein sequence ID" value="GFT77368.1"/>
    <property type="molecule type" value="Genomic_DNA"/>
</dbReference>